<dbReference type="EMBL" id="JAUSRA010000001">
    <property type="protein sequence ID" value="MDP9793131.1"/>
    <property type="molecule type" value="Genomic_DNA"/>
</dbReference>
<protein>
    <submittedName>
        <fullName evidence="1">Uncharacterized protein</fullName>
    </submittedName>
</protein>
<name>A0ABT9MPX4_9ACTN</name>
<evidence type="ECO:0000313" key="1">
    <source>
        <dbReference type="EMBL" id="MDP9793131.1"/>
    </source>
</evidence>
<dbReference type="RefSeq" id="WP_306828092.1">
    <property type="nucleotide sequence ID" value="NZ_JAUSRA010000001.1"/>
</dbReference>
<reference evidence="1 2" key="1">
    <citation type="submission" date="2023-07" db="EMBL/GenBank/DDBJ databases">
        <title>Sequencing the genomes of 1000 actinobacteria strains.</title>
        <authorList>
            <person name="Klenk H.-P."/>
        </authorList>
    </citation>
    <scope>NUCLEOTIDE SEQUENCE [LARGE SCALE GENOMIC DNA]</scope>
    <source>
        <strain evidence="1 2">DSM 44710</strain>
    </source>
</reference>
<proteinExistence type="predicted"/>
<sequence length="76" mass="7725">MADIRLPATHWASRVTILALLAAVLVGFAWSGALTGVAGWTAACAVQVTGRIWAPVAEQSLPTLPGGCLPDAATGR</sequence>
<organism evidence="1 2">
    <name type="scientific">Catenuloplanes nepalensis</name>
    <dbReference type="NCBI Taxonomy" id="587533"/>
    <lineage>
        <taxon>Bacteria</taxon>
        <taxon>Bacillati</taxon>
        <taxon>Actinomycetota</taxon>
        <taxon>Actinomycetes</taxon>
        <taxon>Micromonosporales</taxon>
        <taxon>Micromonosporaceae</taxon>
        <taxon>Catenuloplanes</taxon>
    </lineage>
</organism>
<accession>A0ABT9MPX4</accession>
<evidence type="ECO:0000313" key="2">
    <source>
        <dbReference type="Proteomes" id="UP001240984"/>
    </source>
</evidence>
<dbReference type="Proteomes" id="UP001240984">
    <property type="component" value="Unassembled WGS sequence"/>
</dbReference>
<keyword evidence="2" id="KW-1185">Reference proteome</keyword>
<comment type="caution">
    <text evidence="1">The sequence shown here is derived from an EMBL/GenBank/DDBJ whole genome shotgun (WGS) entry which is preliminary data.</text>
</comment>
<gene>
    <name evidence="1" type="ORF">J2S43_001643</name>
</gene>